<sequence>MTGNLTSDTAHRMINDGQLNVTDLFRHAGISHPVMQELRAMAMRRAEAKPDLFTHPKPRTDGASDNLRHKAATAGAGVDPMEIVSREIKLHSLPRVIIELQRAIDNPASSAEDLARIISLDPGLSVYLLRIANSALYSFPSRIDTVSRAVALLGTRQVSVLALGVSVLKSYNQRPVQLLNMEHFWRHSIACAILARAIAARSGRKDGERYFVAGLLHDLGRLAIFEAIPDMAREVLELAEAEHLQVVQAERKVLGFDHARLGAILLRKWNFPLNLALAVLHHHEPSRGEPRGEAAVVHLADILSKALGYGGTPVFFVQPLDSGVWESLGLAAEDLAGLEADLDARFDETLAMLGW</sequence>
<dbReference type="CDD" id="cd00077">
    <property type="entry name" value="HDc"/>
    <property type="match status" value="1"/>
</dbReference>
<dbReference type="NCBIfam" id="TIGR00277">
    <property type="entry name" value="HDIG"/>
    <property type="match status" value="1"/>
</dbReference>
<dbReference type="SMART" id="SM00471">
    <property type="entry name" value="HDc"/>
    <property type="match status" value="1"/>
</dbReference>
<dbReference type="OrthoDB" id="9803649at2"/>
<dbReference type="PATRIC" id="fig|1262666.3.peg.3543"/>
<evidence type="ECO:0000313" key="2">
    <source>
        <dbReference type="EMBL" id="EMG35788.1"/>
    </source>
</evidence>
<dbReference type="InterPro" id="IPR013976">
    <property type="entry name" value="HDOD"/>
</dbReference>
<accession>M5Q0L6</accession>
<proteinExistence type="predicted"/>
<organism evidence="2 3">
    <name type="scientific">Desulfocurvibacter africanus PCS</name>
    <dbReference type="NCBI Taxonomy" id="1262666"/>
    <lineage>
        <taxon>Bacteria</taxon>
        <taxon>Pseudomonadati</taxon>
        <taxon>Thermodesulfobacteriota</taxon>
        <taxon>Desulfovibrionia</taxon>
        <taxon>Desulfovibrionales</taxon>
        <taxon>Desulfovibrionaceae</taxon>
        <taxon>Desulfocurvibacter</taxon>
    </lineage>
</organism>
<reference evidence="2 3" key="1">
    <citation type="journal article" date="2013" name="Genome Announc.">
        <title>Draft Genome Sequence for Desulfovibrio africanus Strain PCS.</title>
        <authorList>
            <person name="Brown S.D."/>
            <person name="Utturkar S.M."/>
            <person name="Arkin A.P."/>
            <person name="Deutschbauer A.M."/>
            <person name="Elias D.A."/>
            <person name="Hazen T.C."/>
            <person name="Chakraborty R."/>
        </authorList>
    </citation>
    <scope>NUCLEOTIDE SEQUENCE [LARGE SCALE GENOMIC DNA]</scope>
    <source>
        <strain evidence="2 3">PCS</strain>
    </source>
</reference>
<name>M5Q0L6_DESAF</name>
<dbReference type="AlphaFoldDB" id="M5Q0L6"/>
<dbReference type="InterPro" id="IPR052340">
    <property type="entry name" value="RNase_Y/CdgJ"/>
</dbReference>
<dbReference type="Proteomes" id="UP000011922">
    <property type="component" value="Unassembled WGS sequence"/>
</dbReference>
<dbReference type="PROSITE" id="PS51833">
    <property type="entry name" value="HDOD"/>
    <property type="match status" value="1"/>
</dbReference>
<evidence type="ECO:0000313" key="3">
    <source>
        <dbReference type="Proteomes" id="UP000011922"/>
    </source>
</evidence>
<dbReference type="PANTHER" id="PTHR33525">
    <property type="match status" value="1"/>
</dbReference>
<evidence type="ECO:0000259" key="1">
    <source>
        <dbReference type="PROSITE" id="PS51833"/>
    </source>
</evidence>
<dbReference type="PANTHER" id="PTHR33525:SF3">
    <property type="entry name" value="RIBONUCLEASE Y"/>
    <property type="match status" value="1"/>
</dbReference>
<dbReference type="SUPFAM" id="SSF109604">
    <property type="entry name" value="HD-domain/PDEase-like"/>
    <property type="match status" value="1"/>
</dbReference>
<dbReference type="EMBL" id="AOSV01000039">
    <property type="protein sequence ID" value="EMG35788.1"/>
    <property type="molecule type" value="Genomic_DNA"/>
</dbReference>
<protein>
    <submittedName>
        <fullName evidence="2">Putative domain HDIG-containing protein</fullName>
    </submittedName>
</protein>
<feature type="domain" description="HDOD" evidence="1">
    <location>
        <begin position="90"/>
        <end position="285"/>
    </location>
</feature>
<comment type="caution">
    <text evidence="2">The sequence shown here is derived from an EMBL/GenBank/DDBJ whole genome shotgun (WGS) entry which is preliminary data.</text>
</comment>
<dbReference type="InterPro" id="IPR006675">
    <property type="entry name" value="HDIG_dom"/>
</dbReference>
<dbReference type="InterPro" id="IPR003607">
    <property type="entry name" value="HD/PDEase_dom"/>
</dbReference>
<gene>
    <name evidence="2" type="ORF">PCS_03481</name>
</gene>
<dbReference type="Pfam" id="PF08668">
    <property type="entry name" value="HDOD"/>
    <property type="match status" value="1"/>
</dbReference>
<dbReference type="Gene3D" id="1.10.3210.10">
    <property type="entry name" value="Hypothetical protein af1432"/>
    <property type="match status" value="1"/>
</dbReference>